<accession>H6N7A7</accession>
<sequence length="204" mass="22861">MSKYILVLGSSVGVVGVAGVSYWKLSSNQEIKASLKERFKRGVSGRVLLDSVGDKHDSVWGQLAKEYKETYKDSVGALGLSDIDKDKIKDYCKSNSKSTEEGKFESYVEWCSRNTLRTQFNDKVSNKTWIDSKEQADWKDKATNYPNDNTGNLQIPKSDASSGTIGKSEVTWEKIMNWCAPQTEIPFLNAEDVGYKRAESLCTK</sequence>
<organism evidence="2 3">
    <name type="scientific">Mycoplasma haemocanis (strain Illinois)</name>
    <dbReference type="NCBI Taxonomy" id="1111676"/>
    <lineage>
        <taxon>Bacteria</taxon>
        <taxon>Bacillati</taxon>
        <taxon>Mycoplasmatota</taxon>
        <taxon>Mollicutes</taxon>
        <taxon>Mycoplasmataceae</taxon>
        <taxon>Mycoplasma</taxon>
    </lineage>
</organism>
<evidence type="ECO:0000256" key="1">
    <source>
        <dbReference type="SAM" id="MobiDB-lite"/>
    </source>
</evidence>
<dbReference type="EMBL" id="CP003199">
    <property type="protein sequence ID" value="AEW45529.1"/>
    <property type="molecule type" value="Genomic_DNA"/>
</dbReference>
<dbReference type="AlphaFoldDB" id="H6N7A7"/>
<dbReference type="Proteomes" id="UP000009135">
    <property type="component" value="Chromosome"/>
</dbReference>
<proteinExistence type="predicted"/>
<gene>
    <name evidence="2" type="ordered locus">MHC_03345</name>
</gene>
<feature type="compositionally biased region" description="Polar residues" evidence="1">
    <location>
        <begin position="144"/>
        <end position="164"/>
    </location>
</feature>
<dbReference type="HOGENOM" id="CLU_114919_0_0_14"/>
<dbReference type="STRING" id="1111676.MHC_03345"/>
<reference evidence="2 3" key="1">
    <citation type="journal article" date="2012" name="J. Bacteriol.">
        <title>Complete genome sequence of Mycoplasma haemocanis strain Illinois.</title>
        <authorList>
            <person name="do Nascimento N.C."/>
            <person name="Guimaraes A.M."/>
            <person name="Santos A.P."/>
            <person name="Sanmiguel P.J."/>
            <person name="Messick J.B."/>
        </authorList>
    </citation>
    <scope>NUCLEOTIDE SEQUENCE [LARGE SCALE GENOMIC DNA]</scope>
    <source>
        <strain evidence="2 3">Illinois</strain>
    </source>
</reference>
<protein>
    <submittedName>
        <fullName evidence="2">Uncharacterized protein</fullName>
    </submittedName>
</protein>
<dbReference type="KEGG" id="mhe:MHC_03345"/>
<name>H6N7A7_MYCHN</name>
<feature type="region of interest" description="Disordered" evidence="1">
    <location>
        <begin position="140"/>
        <end position="164"/>
    </location>
</feature>
<keyword evidence="3" id="KW-1185">Reference proteome</keyword>
<evidence type="ECO:0000313" key="3">
    <source>
        <dbReference type="Proteomes" id="UP000009135"/>
    </source>
</evidence>
<evidence type="ECO:0000313" key="2">
    <source>
        <dbReference type="EMBL" id="AEW45529.1"/>
    </source>
</evidence>